<feature type="transmembrane region" description="Helical" evidence="12">
    <location>
        <begin position="313"/>
        <end position="333"/>
    </location>
</feature>
<dbReference type="SUPFAM" id="SSF143865">
    <property type="entry name" value="CorA soluble domain-like"/>
    <property type="match status" value="1"/>
</dbReference>
<proteinExistence type="inferred from homology"/>
<evidence type="ECO:0000313" key="14">
    <source>
        <dbReference type="Proteomes" id="UP000698924"/>
    </source>
</evidence>
<evidence type="ECO:0000256" key="8">
    <source>
        <dbReference type="ARBA" id="ARBA00023065"/>
    </source>
</evidence>
<evidence type="ECO:0000313" key="13">
    <source>
        <dbReference type="EMBL" id="MBM6857639.1"/>
    </source>
</evidence>
<keyword evidence="7 12" id="KW-1133">Transmembrane helix</keyword>
<evidence type="ECO:0000256" key="3">
    <source>
        <dbReference type="ARBA" id="ARBA00022448"/>
    </source>
</evidence>
<comment type="subcellular location">
    <subcellularLocation>
        <location evidence="1">Cell membrane</location>
        <topology evidence="1">Multi-pass membrane protein</topology>
    </subcellularLocation>
    <subcellularLocation>
        <location evidence="12">Membrane</location>
        <topology evidence="12">Multi-pass membrane protein</topology>
    </subcellularLocation>
</comment>
<dbReference type="InterPro" id="IPR045861">
    <property type="entry name" value="CorA_cytoplasmic_dom"/>
</dbReference>
<dbReference type="InterPro" id="IPR004488">
    <property type="entry name" value="Mg/Co-transport_prot_CorA"/>
</dbReference>
<keyword evidence="5 12" id="KW-0812">Transmembrane</keyword>
<dbReference type="CDD" id="cd12828">
    <property type="entry name" value="TmCorA-like_1"/>
    <property type="match status" value="1"/>
</dbReference>
<evidence type="ECO:0000256" key="1">
    <source>
        <dbReference type="ARBA" id="ARBA00004651"/>
    </source>
</evidence>
<dbReference type="Pfam" id="PF01544">
    <property type="entry name" value="CorA"/>
    <property type="match status" value="1"/>
</dbReference>
<accession>A0AA40ZTZ8</accession>
<protein>
    <recommendedName>
        <fullName evidence="12">Magnesium transport protein CorA</fullName>
    </recommendedName>
</protein>
<name>A0AA40ZTZ8_9BACT</name>
<dbReference type="RefSeq" id="WP_075317249.1">
    <property type="nucleotide sequence ID" value="NZ_JAAZTS010000011.1"/>
</dbReference>
<evidence type="ECO:0000256" key="12">
    <source>
        <dbReference type="RuleBase" id="RU362010"/>
    </source>
</evidence>
<dbReference type="FunFam" id="1.20.58.340:FF:000004">
    <property type="entry name" value="Magnesium transport protein CorA"/>
    <property type="match status" value="1"/>
</dbReference>
<dbReference type="InterPro" id="IPR002523">
    <property type="entry name" value="MgTranspt_CorA/ZnTranspt_ZntB"/>
</dbReference>
<evidence type="ECO:0000256" key="5">
    <source>
        <dbReference type="ARBA" id="ARBA00022692"/>
    </source>
</evidence>
<dbReference type="GO" id="GO:0015095">
    <property type="term" value="F:magnesium ion transmembrane transporter activity"/>
    <property type="evidence" value="ECO:0007669"/>
    <property type="project" value="UniProtKB-UniRule"/>
</dbReference>
<gene>
    <name evidence="12 13" type="primary">corA</name>
    <name evidence="13" type="ORF">H6D15_08520</name>
</gene>
<evidence type="ECO:0000256" key="10">
    <source>
        <dbReference type="ARBA" id="ARBA00034269"/>
    </source>
</evidence>
<evidence type="ECO:0000256" key="9">
    <source>
        <dbReference type="ARBA" id="ARBA00023136"/>
    </source>
</evidence>
<dbReference type="PANTHER" id="PTHR46494:SF1">
    <property type="entry name" value="CORA FAMILY METAL ION TRANSPORTER (EUROFUNG)"/>
    <property type="match status" value="1"/>
</dbReference>
<keyword evidence="3 12" id="KW-0813">Transport</keyword>
<evidence type="ECO:0000256" key="2">
    <source>
        <dbReference type="ARBA" id="ARBA00009765"/>
    </source>
</evidence>
<dbReference type="SUPFAM" id="SSF144083">
    <property type="entry name" value="Magnesium transport protein CorA, transmembrane region"/>
    <property type="match status" value="1"/>
</dbReference>
<keyword evidence="9 12" id="KW-0472">Membrane</keyword>
<keyword evidence="14" id="KW-1185">Reference proteome</keyword>
<dbReference type="PANTHER" id="PTHR46494">
    <property type="entry name" value="CORA FAMILY METAL ION TRANSPORTER (EUROFUNG)"/>
    <property type="match status" value="1"/>
</dbReference>
<comment type="caution">
    <text evidence="13">The sequence shown here is derived from an EMBL/GenBank/DDBJ whole genome shotgun (WGS) entry which is preliminary data.</text>
</comment>
<dbReference type="Gene3D" id="3.30.460.20">
    <property type="entry name" value="CorA soluble domain-like"/>
    <property type="match status" value="1"/>
</dbReference>
<dbReference type="InterPro" id="IPR045863">
    <property type="entry name" value="CorA_TM1_TM2"/>
</dbReference>
<comment type="catalytic activity">
    <reaction evidence="10">
        <text>Mg(2+)(in) = Mg(2+)(out)</text>
        <dbReference type="Rhea" id="RHEA:29827"/>
        <dbReference type="ChEBI" id="CHEBI:18420"/>
    </reaction>
</comment>
<keyword evidence="6 12" id="KW-0460">Magnesium</keyword>
<evidence type="ECO:0000256" key="11">
    <source>
        <dbReference type="ARBA" id="ARBA00045497"/>
    </source>
</evidence>
<evidence type="ECO:0000256" key="4">
    <source>
        <dbReference type="ARBA" id="ARBA00022475"/>
    </source>
</evidence>
<reference evidence="13 14" key="1">
    <citation type="journal article" date="2021" name="Sci. Rep.">
        <title>The distribution of antibiotic resistance genes in chicken gut microbiota commensals.</title>
        <authorList>
            <person name="Juricova H."/>
            <person name="Matiasovicova J."/>
            <person name="Kubasova T."/>
            <person name="Cejkova D."/>
            <person name="Rychlik I."/>
        </authorList>
    </citation>
    <scope>NUCLEOTIDE SEQUENCE [LARGE SCALE GENOMIC DNA]</scope>
    <source>
        <strain evidence="13 14">An421</strain>
    </source>
</reference>
<dbReference type="GO" id="GO:0015087">
    <property type="term" value="F:cobalt ion transmembrane transporter activity"/>
    <property type="evidence" value="ECO:0007669"/>
    <property type="project" value="UniProtKB-UniRule"/>
</dbReference>
<dbReference type="Gene3D" id="1.20.58.340">
    <property type="entry name" value="Magnesium transport protein CorA, transmembrane region"/>
    <property type="match status" value="2"/>
</dbReference>
<dbReference type="Proteomes" id="UP000698924">
    <property type="component" value="Unassembled WGS sequence"/>
</dbReference>
<sequence>MKNNLLSERLTYNGDNCTHTHVHLLNYSSDHFSETICNDFEEIMSHTPTENKLWIRVHGLKDTEYIRNICTYFKINFLMMQDILNVDHPSKIEKNGDFNFVVTRIFHEDTETSVRLIQGENVVLTFTEGEASFFDDAVKALQENVLKIRTRSSDYLFSVLFNELVSNYVSLAIETGDQLDDLETELLAATTSYNIRMQLQMLRKRYMEIKRTVVPLKDQYSKILHPDSELINETNRPFFNDVNDHLLNAVQLVEGCRETLSSLMDLYISNSDMRMNYIMKRLTVVSTIFIPLTFLVGVWGMNFKFMPELDWKYGYLMAWGVMIAAGVVSYLILRSRKWQ</sequence>
<evidence type="ECO:0000256" key="7">
    <source>
        <dbReference type="ARBA" id="ARBA00022989"/>
    </source>
</evidence>
<keyword evidence="8 12" id="KW-0406">Ion transport</keyword>
<evidence type="ECO:0000256" key="6">
    <source>
        <dbReference type="ARBA" id="ARBA00022842"/>
    </source>
</evidence>
<keyword evidence="4 12" id="KW-1003">Cell membrane</keyword>
<dbReference type="EMBL" id="JACJMO010000010">
    <property type="protein sequence ID" value="MBM6857639.1"/>
    <property type="molecule type" value="Genomic_DNA"/>
</dbReference>
<dbReference type="GO" id="GO:0000287">
    <property type="term" value="F:magnesium ion binding"/>
    <property type="evidence" value="ECO:0007669"/>
    <property type="project" value="TreeGrafter"/>
</dbReference>
<dbReference type="AlphaFoldDB" id="A0AA40ZTZ8"/>
<feature type="transmembrane region" description="Helical" evidence="12">
    <location>
        <begin position="282"/>
        <end position="301"/>
    </location>
</feature>
<comment type="function">
    <text evidence="11">Mediates influx of magnesium ions. Alternates between open and closed states. Activated by low cytoplasmic Mg(2+) levels. Inactive when cytoplasmic Mg(2+) levels are high.</text>
</comment>
<dbReference type="NCBIfam" id="TIGR00383">
    <property type="entry name" value="corA"/>
    <property type="match status" value="1"/>
</dbReference>
<organism evidence="13 14">
    <name type="scientific">Caecibacteroides pullorum</name>
    <dbReference type="NCBI Taxonomy" id="2725562"/>
    <lineage>
        <taxon>Bacteria</taxon>
        <taxon>Pseudomonadati</taxon>
        <taxon>Bacteroidota</taxon>
        <taxon>Bacteroidia</taxon>
        <taxon>Bacteroidales</taxon>
        <taxon>Bacteroidaceae</taxon>
        <taxon>Caecibacteroides</taxon>
    </lineage>
</organism>
<dbReference type="GO" id="GO:0050897">
    <property type="term" value="F:cobalt ion binding"/>
    <property type="evidence" value="ECO:0007669"/>
    <property type="project" value="TreeGrafter"/>
</dbReference>
<dbReference type="GO" id="GO:0005886">
    <property type="term" value="C:plasma membrane"/>
    <property type="evidence" value="ECO:0007669"/>
    <property type="project" value="UniProtKB-SubCell"/>
</dbReference>
<comment type="similarity">
    <text evidence="2 12">Belongs to the CorA metal ion transporter (MIT) (TC 1.A.35) family.</text>
</comment>